<keyword evidence="3" id="KW-1185">Reference proteome</keyword>
<evidence type="ECO:0000256" key="1">
    <source>
        <dbReference type="SAM" id="SignalP"/>
    </source>
</evidence>
<feature type="signal peptide" evidence="1">
    <location>
        <begin position="1"/>
        <end position="24"/>
    </location>
</feature>
<name>A0ABS0HGZ3_9SPHN</name>
<dbReference type="RefSeq" id="WP_196275828.1">
    <property type="nucleotide sequence ID" value="NZ_JADQDC010000006.1"/>
</dbReference>
<sequence>MMTKSVLAAIGAALLLSLPGIAQAQSESDSKSFAVIGTVPAICVGGTVSEAGGVFDLGVLVDTATGFLRTDLSAPAQVLSGSFCSSRSAIAISATPITAQTFTSTPPTGFSRSVDFSASASGWTESPARFGTAAASNPAAVQQRATPFTGPITIGIDSFATNGGGALRLVADTSYRGTVTVTLTPES</sequence>
<dbReference type="EMBL" id="JADQDC010000006">
    <property type="protein sequence ID" value="MBF9151519.1"/>
    <property type="molecule type" value="Genomic_DNA"/>
</dbReference>
<evidence type="ECO:0008006" key="4">
    <source>
        <dbReference type="Google" id="ProtNLM"/>
    </source>
</evidence>
<reference evidence="2 3" key="1">
    <citation type="submission" date="2020-11" db="EMBL/GenBank/DDBJ databases">
        <title>The genome sequence of Novosphingobium sp. 1Y9A.</title>
        <authorList>
            <person name="Liu Y."/>
        </authorList>
    </citation>
    <scope>NUCLEOTIDE SEQUENCE [LARGE SCALE GENOMIC DNA]</scope>
    <source>
        <strain evidence="2 3">1Y9A</strain>
    </source>
</reference>
<evidence type="ECO:0000313" key="2">
    <source>
        <dbReference type="EMBL" id="MBF9151519.1"/>
    </source>
</evidence>
<dbReference type="Proteomes" id="UP000600799">
    <property type="component" value="Unassembled WGS sequence"/>
</dbReference>
<comment type="caution">
    <text evidence="2">The sequence shown here is derived from an EMBL/GenBank/DDBJ whole genome shotgun (WGS) entry which is preliminary data.</text>
</comment>
<organism evidence="2 3">
    <name type="scientific">Novosphingobium jiangmenense</name>
    <dbReference type="NCBI Taxonomy" id="2791981"/>
    <lineage>
        <taxon>Bacteria</taxon>
        <taxon>Pseudomonadati</taxon>
        <taxon>Pseudomonadota</taxon>
        <taxon>Alphaproteobacteria</taxon>
        <taxon>Sphingomonadales</taxon>
        <taxon>Sphingomonadaceae</taxon>
        <taxon>Novosphingobium</taxon>
    </lineage>
</organism>
<gene>
    <name evidence="2" type="ORF">I2488_10930</name>
</gene>
<accession>A0ABS0HGZ3</accession>
<proteinExistence type="predicted"/>
<feature type="chain" id="PRO_5045756010" description="DUF4402 domain-containing protein" evidence="1">
    <location>
        <begin position="25"/>
        <end position="187"/>
    </location>
</feature>
<protein>
    <recommendedName>
        <fullName evidence="4">DUF4402 domain-containing protein</fullName>
    </recommendedName>
</protein>
<evidence type="ECO:0000313" key="3">
    <source>
        <dbReference type="Proteomes" id="UP000600799"/>
    </source>
</evidence>
<keyword evidence="1" id="KW-0732">Signal</keyword>